<reference evidence="3" key="1">
    <citation type="journal article" date="2020" name="PLoS Negl. Trop. Dis.">
        <title>High-quality nuclear genome for Sarcoptes scabiei-A critical resource for a neglected parasite.</title>
        <authorList>
            <person name="Korhonen P.K."/>
            <person name="Gasser R.B."/>
            <person name="Ma G."/>
            <person name="Wang T."/>
            <person name="Stroehlein A.J."/>
            <person name="Young N.D."/>
            <person name="Ang C.S."/>
            <person name="Fernando D.D."/>
            <person name="Lu H.C."/>
            <person name="Taylor S."/>
            <person name="Reynolds S.L."/>
            <person name="Mofiz E."/>
            <person name="Najaraj S.H."/>
            <person name="Gowda H."/>
            <person name="Madugundu A."/>
            <person name="Renuse S."/>
            <person name="Holt D."/>
            <person name="Pandey A."/>
            <person name="Papenfuss A.T."/>
            <person name="Fischer K."/>
        </authorList>
    </citation>
    <scope>NUCLEOTIDE SEQUENCE [LARGE SCALE GENOMIC DNA]</scope>
</reference>
<dbReference type="EMBL" id="WVUK01000056">
    <property type="protein sequence ID" value="KAF7493243.1"/>
    <property type="molecule type" value="Genomic_DNA"/>
</dbReference>
<reference evidence="2" key="3">
    <citation type="submission" date="2022-06" db="UniProtKB">
        <authorList>
            <consortium name="EnsemblMetazoa"/>
        </authorList>
    </citation>
    <scope>IDENTIFICATION</scope>
</reference>
<reference evidence="1" key="2">
    <citation type="submission" date="2020-01" db="EMBL/GenBank/DDBJ databases">
        <authorList>
            <person name="Korhonen P.K.K."/>
            <person name="Guangxu M.G."/>
            <person name="Wang T.W."/>
            <person name="Stroehlein A.J.S."/>
            <person name="Young N.D."/>
            <person name="Ang C.-S.A."/>
            <person name="Fernando D.W.F."/>
            <person name="Lu H.L."/>
            <person name="Taylor S.T."/>
            <person name="Ehtesham M.E.M."/>
            <person name="Najaraj S.H.N."/>
            <person name="Harsha G.H.G."/>
            <person name="Madugundu A.M."/>
            <person name="Renuse S.R."/>
            <person name="Holt D.H."/>
            <person name="Pandey A.P."/>
            <person name="Papenfuss A.P."/>
            <person name="Gasser R.B.G."/>
            <person name="Fischer K.F."/>
        </authorList>
    </citation>
    <scope>NUCLEOTIDE SEQUENCE</scope>
    <source>
        <strain evidence="1">SSS_KF_BRIS2020</strain>
    </source>
</reference>
<dbReference type="EnsemblMetazoa" id="SSS_5284s_mrna">
    <property type="protein sequence ID" value="KAF7493243.1"/>
    <property type="gene ID" value="SSS_5284"/>
</dbReference>
<dbReference type="Proteomes" id="UP000070412">
    <property type="component" value="Unassembled WGS sequence"/>
</dbReference>
<evidence type="ECO:0000313" key="2">
    <source>
        <dbReference type="EnsemblMetazoa" id="KAF7493243.1"/>
    </source>
</evidence>
<proteinExistence type="predicted"/>
<name>A0A834VH05_SARSC</name>
<accession>A0A834VH05</accession>
<organism evidence="1">
    <name type="scientific">Sarcoptes scabiei</name>
    <name type="common">Itch mite</name>
    <name type="synonym">Acarus scabiei</name>
    <dbReference type="NCBI Taxonomy" id="52283"/>
    <lineage>
        <taxon>Eukaryota</taxon>
        <taxon>Metazoa</taxon>
        <taxon>Ecdysozoa</taxon>
        <taxon>Arthropoda</taxon>
        <taxon>Chelicerata</taxon>
        <taxon>Arachnida</taxon>
        <taxon>Acari</taxon>
        <taxon>Acariformes</taxon>
        <taxon>Sarcoptiformes</taxon>
        <taxon>Astigmata</taxon>
        <taxon>Psoroptidia</taxon>
        <taxon>Sarcoptoidea</taxon>
        <taxon>Sarcoptidae</taxon>
        <taxon>Sarcoptinae</taxon>
        <taxon>Sarcoptes</taxon>
    </lineage>
</organism>
<evidence type="ECO:0000313" key="3">
    <source>
        <dbReference type="Proteomes" id="UP000070412"/>
    </source>
</evidence>
<dbReference type="AlphaFoldDB" id="A0A834VH05"/>
<sequence length="221" mass="25797">MPNILINLEAFESLQENGKKIRSSSSSSSRMIIEEIRIVSFHSKHRFDKSRFHIVIGSDHRRMKMKSKIDILITVAIILHRSTWLMSLQHNHQYQQQQQRSSMISLSKPSISIEGCVDNGCFLTLNKHYDLISKCLRPLQESPSHDENDYHLRFCCNLIEFERCLFPYIITLCGFDSLDHFEKEMHSINYFCSMSTLQFSKCEKAATNETESIGNDEELRN</sequence>
<dbReference type="OrthoDB" id="6505135at2759"/>
<evidence type="ECO:0000313" key="1">
    <source>
        <dbReference type="EMBL" id="KAF7493243.1"/>
    </source>
</evidence>
<protein>
    <submittedName>
        <fullName evidence="1 2">Uncharacterized protein</fullName>
    </submittedName>
</protein>
<keyword evidence="3" id="KW-1185">Reference proteome</keyword>
<gene>
    <name evidence="1" type="ORF">SSS_5284</name>
</gene>